<protein>
    <submittedName>
        <fullName evidence="1">Unannotated protein</fullName>
    </submittedName>
</protein>
<dbReference type="EMBL" id="CAEZYZ010000162">
    <property type="protein sequence ID" value="CAB4754675.1"/>
    <property type="molecule type" value="Genomic_DNA"/>
</dbReference>
<accession>A0A6J6U5U5</accession>
<dbReference type="AlphaFoldDB" id="A0A6J6U5U5"/>
<sequence length="113" mass="11547">MVAARTANKAAHDTVEATTISGLVSRGTLSQAQADAITSADGRQAMRALVSSGVITRELARQVHDAVKTAMDAVVTKPEQVLGSLVSAGTITQAQADAITAARPQRPSVPRGA</sequence>
<reference evidence="1" key="1">
    <citation type="submission" date="2020-05" db="EMBL/GenBank/DDBJ databases">
        <authorList>
            <person name="Chiriac C."/>
            <person name="Salcher M."/>
            <person name="Ghai R."/>
            <person name="Kavagutti S V."/>
        </authorList>
    </citation>
    <scope>NUCLEOTIDE SEQUENCE</scope>
</reference>
<organism evidence="1">
    <name type="scientific">freshwater metagenome</name>
    <dbReference type="NCBI Taxonomy" id="449393"/>
    <lineage>
        <taxon>unclassified sequences</taxon>
        <taxon>metagenomes</taxon>
        <taxon>ecological metagenomes</taxon>
    </lineage>
</organism>
<name>A0A6J6U5U5_9ZZZZ</name>
<gene>
    <name evidence="1" type="ORF">UFOPK2810_01004</name>
</gene>
<proteinExistence type="predicted"/>
<evidence type="ECO:0000313" key="1">
    <source>
        <dbReference type="EMBL" id="CAB4754675.1"/>
    </source>
</evidence>